<proteinExistence type="inferred from homology"/>
<dbReference type="NCBIfam" id="TIGR00040">
    <property type="entry name" value="yfcE"/>
    <property type="match status" value="1"/>
</dbReference>
<accession>A0AAV5RS64</accession>
<dbReference type="Proteomes" id="UP001377567">
    <property type="component" value="Unassembled WGS sequence"/>
</dbReference>
<sequence>MLVLAIGDAYIPSRAIDIPAKFKKLLSIPDKISHVAVLGNSADSPEFLRFLNNVSSNITMVRGDFDTQSYRIEVPGQTTGSNEFIDKNIPLTAIIKEGEFKIGCCSGSTIVPKSDPLSLLSLARQLDVDIMLWGGTHNVEAYTLEEKFFVNPGSCTGAFSTDWPIMGRQTKNDTETEELGKDVKDMKLEEKNNSEEKTKDAAKETGEAEKSKEEDTKDDENVKEDTKKEENTKESKEDSKKPEEETETKTIEEADIDISELEISGSNVPSFCLLDTQGSTCTLYIYMFIDGEVKVDKVTYTKPSEDEQ</sequence>
<reference evidence="6 7" key="1">
    <citation type="journal article" date="2023" name="Elife">
        <title>Identification of key yeast species and microbe-microbe interactions impacting larval growth of Drosophila in the wild.</title>
        <authorList>
            <person name="Mure A."/>
            <person name="Sugiura Y."/>
            <person name="Maeda R."/>
            <person name="Honda K."/>
            <person name="Sakurai N."/>
            <person name="Takahashi Y."/>
            <person name="Watada M."/>
            <person name="Katoh T."/>
            <person name="Gotoh A."/>
            <person name="Gotoh Y."/>
            <person name="Taniguchi I."/>
            <person name="Nakamura K."/>
            <person name="Hayashi T."/>
            <person name="Katayama T."/>
            <person name="Uemura T."/>
            <person name="Hattori Y."/>
        </authorList>
    </citation>
    <scope>NUCLEOTIDE SEQUENCE [LARGE SCALE GENOMIC DNA]</scope>
    <source>
        <strain evidence="6 7">KH-74</strain>
    </source>
</reference>
<evidence type="ECO:0000256" key="1">
    <source>
        <dbReference type="ARBA" id="ARBA00005945"/>
    </source>
</evidence>
<dbReference type="PANTHER" id="PTHR11124">
    <property type="entry name" value="VACUOLAR SORTING PROTEIN VPS29"/>
    <property type="match status" value="1"/>
</dbReference>
<comment type="caution">
    <text evidence="6">The sequence shown here is derived from an EMBL/GenBank/DDBJ whole genome shotgun (WGS) entry which is preliminary data.</text>
</comment>
<evidence type="ECO:0000256" key="3">
    <source>
        <dbReference type="RuleBase" id="RU362040"/>
    </source>
</evidence>
<dbReference type="EMBL" id="BTGD01000001">
    <property type="protein sequence ID" value="GMM53471.1"/>
    <property type="molecule type" value="Genomic_DNA"/>
</dbReference>
<organism evidence="6 7">
    <name type="scientific">Maudiozyma humilis</name>
    <name type="common">Sour dough yeast</name>
    <name type="synonym">Kazachstania humilis</name>
    <dbReference type="NCBI Taxonomy" id="51915"/>
    <lineage>
        <taxon>Eukaryota</taxon>
        <taxon>Fungi</taxon>
        <taxon>Dikarya</taxon>
        <taxon>Ascomycota</taxon>
        <taxon>Saccharomycotina</taxon>
        <taxon>Saccharomycetes</taxon>
        <taxon>Saccharomycetales</taxon>
        <taxon>Saccharomycetaceae</taxon>
        <taxon>Maudiozyma</taxon>
    </lineage>
</organism>
<evidence type="ECO:0000313" key="7">
    <source>
        <dbReference type="Proteomes" id="UP001377567"/>
    </source>
</evidence>
<dbReference type="SUPFAM" id="SSF56300">
    <property type="entry name" value="Metallo-dependent phosphatases"/>
    <property type="match status" value="1"/>
</dbReference>
<name>A0AAV5RS64_MAUHU</name>
<dbReference type="InterPro" id="IPR029052">
    <property type="entry name" value="Metallo-depent_PP-like"/>
</dbReference>
<keyword evidence="7" id="KW-1185">Reference proteome</keyword>
<dbReference type="Pfam" id="PF12850">
    <property type="entry name" value="Metallophos_2"/>
    <property type="match status" value="1"/>
</dbReference>
<gene>
    <name evidence="6" type="ORF">DAKH74_000870</name>
</gene>
<dbReference type="InterPro" id="IPR000979">
    <property type="entry name" value="Phosphodiesterase_MJ0936/Vps29"/>
</dbReference>
<comment type="similarity">
    <text evidence="1 3">Belongs to the VPS29 family.</text>
</comment>
<feature type="region of interest" description="Disordered" evidence="4">
    <location>
        <begin position="161"/>
        <end position="257"/>
    </location>
</feature>
<evidence type="ECO:0000256" key="2">
    <source>
        <dbReference type="ARBA" id="ARBA00017767"/>
    </source>
</evidence>
<evidence type="ECO:0000313" key="6">
    <source>
        <dbReference type="EMBL" id="GMM53471.1"/>
    </source>
</evidence>
<dbReference type="InterPro" id="IPR024654">
    <property type="entry name" value="Calcineurin-like_PHP_lpxH"/>
</dbReference>
<protein>
    <recommendedName>
        <fullName evidence="2 3">Vacuolar protein sorting-associated protein 29</fullName>
    </recommendedName>
</protein>
<evidence type="ECO:0000259" key="5">
    <source>
        <dbReference type="Pfam" id="PF12850"/>
    </source>
</evidence>
<feature type="domain" description="Calcineurin-like phosphoesterase" evidence="5">
    <location>
        <begin position="1"/>
        <end position="159"/>
    </location>
</feature>
<feature type="compositionally biased region" description="Basic and acidic residues" evidence="4">
    <location>
        <begin position="170"/>
        <end position="252"/>
    </location>
</feature>
<dbReference type="Gene3D" id="3.60.21.10">
    <property type="match status" value="2"/>
</dbReference>
<dbReference type="AlphaFoldDB" id="A0AAV5RS64"/>
<evidence type="ECO:0000256" key="4">
    <source>
        <dbReference type="SAM" id="MobiDB-lite"/>
    </source>
</evidence>